<organism evidence="2 3">
    <name type="scientific">Portunus trituberculatus</name>
    <name type="common">Swimming crab</name>
    <name type="synonym">Neptunus trituberculatus</name>
    <dbReference type="NCBI Taxonomy" id="210409"/>
    <lineage>
        <taxon>Eukaryota</taxon>
        <taxon>Metazoa</taxon>
        <taxon>Ecdysozoa</taxon>
        <taxon>Arthropoda</taxon>
        <taxon>Crustacea</taxon>
        <taxon>Multicrustacea</taxon>
        <taxon>Malacostraca</taxon>
        <taxon>Eumalacostraca</taxon>
        <taxon>Eucarida</taxon>
        <taxon>Decapoda</taxon>
        <taxon>Pleocyemata</taxon>
        <taxon>Brachyura</taxon>
        <taxon>Eubrachyura</taxon>
        <taxon>Portunoidea</taxon>
        <taxon>Portunidae</taxon>
        <taxon>Portuninae</taxon>
        <taxon>Portunus</taxon>
    </lineage>
</organism>
<feature type="compositionally biased region" description="Polar residues" evidence="1">
    <location>
        <begin position="201"/>
        <end position="210"/>
    </location>
</feature>
<protein>
    <submittedName>
        <fullName evidence="2">Uncharacterized protein</fullName>
    </submittedName>
</protein>
<reference evidence="2 3" key="1">
    <citation type="submission" date="2019-05" db="EMBL/GenBank/DDBJ databases">
        <title>Another draft genome of Portunus trituberculatus and its Hox gene families provides insights of decapod evolution.</title>
        <authorList>
            <person name="Jeong J.-H."/>
            <person name="Song I."/>
            <person name="Kim S."/>
            <person name="Choi T."/>
            <person name="Kim D."/>
            <person name="Ryu S."/>
            <person name="Kim W."/>
        </authorList>
    </citation>
    <scope>NUCLEOTIDE SEQUENCE [LARGE SCALE GENOMIC DNA]</scope>
    <source>
        <tissue evidence="2">Muscle</tissue>
    </source>
</reference>
<dbReference type="AlphaFoldDB" id="A0A5B7GF82"/>
<name>A0A5B7GF82_PORTR</name>
<comment type="caution">
    <text evidence="2">The sequence shown here is derived from an EMBL/GenBank/DDBJ whole genome shotgun (WGS) entry which is preliminary data.</text>
</comment>
<dbReference type="Proteomes" id="UP000324222">
    <property type="component" value="Unassembled WGS sequence"/>
</dbReference>
<feature type="region of interest" description="Disordered" evidence="1">
    <location>
        <begin position="1"/>
        <end position="20"/>
    </location>
</feature>
<sequence length="290" mass="30735">MHTAAVSAPSRPDPDQPVLIRPSLVKQAEREKRLSQESDDSQNTELQRQSTSKEEKQKAQVEKGQIYSSELISYKELPPPTTTTAHPFSAVPSSVKQNVVITPTNSLERRKANPAKAGARVTLNSDGKVVYSSDSLPRRKGHSSFEPGPYIKPQVTNATQTQAVGGGTVSSTVPSTAHIKPSVSGASSSIQHTPLPPPPTSTVNAETSTLPHPMAQRPQQPLPHSATHAPPGPAGVSHSKQFLPVASQSTHSSSVTTTPTTHKPPAETTTNNTTTSVTKQSEAKCCECKG</sequence>
<evidence type="ECO:0000256" key="1">
    <source>
        <dbReference type="SAM" id="MobiDB-lite"/>
    </source>
</evidence>
<feature type="compositionally biased region" description="Basic and acidic residues" evidence="1">
    <location>
        <begin position="51"/>
        <end position="61"/>
    </location>
</feature>
<evidence type="ECO:0000313" key="3">
    <source>
        <dbReference type="Proteomes" id="UP000324222"/>
    </source>
</evidence>
<evidence type="ECO:0000313" key="2">
    <source>
        <dbReference type="EMBL" id="MPC58970.1"/>
    </source>
</evidence>
<proteinExistence type="predicted"/>
<feature type="compositionally biased region" description="Basic and acidic residues" evidence="1">
    <location>
        <begin position="27"/>
        <end position="36"/>
    </location>
</feature>
<keyword evidence="3" id="KW-1185">Reference proteome</keyword>
<dbReference type="EMBL" id="VSRR010016144">
    <property type="protein sequence ID" value="MPC58970.1"/>
    <property type="molecule type" value="Genomic_DNA"/>
</dbReference>
<feature type="compositionally biased region" description="Low complexity" evidence="1">
    <location>
        <begin position="244"/>
        <end position="275"/>
    </location>
</feature>
<accession>A0A5B7GF82</accession>
<feature type="compositionally biased region" description="Polar residues" evidence="1">
    <location>
        <begin position="154"/>
        <end position="175"/>
    </location>
</feature>
<dbReference type="OrthoDB" id="8965057at2759"/>
<feature type="region of interest" description="Disordered" evidence="1">
    <location>
        <begin position="130"/>
        <end position="283"/>
    </location>
</feature>
<gene>
    <name evidence="2" type="ORF">E2C01_052986</name>
</gene>
<feature type="region of interest" description="Disordered" evidence="1">
    <location>
        <begin position="27"/>
        <end position="65"/>
    </location>
</feature>